<evidence type="ECO:0000256" key="1">
    <source>
        <dbReference type="ARBA" id="ARBA00004429"/>
    </source>
</evidence>
<feature type="transmembrane region" description="Helical" evidence="8">
    <location>
        <begin position="375"/>
        <end position="395"/>
    </location>
</feature>
<organism evidence="10 11">
    <name type="scientific">Vibrio palustris</name>
    <dbReference type="NCBI Taxonomy" id="1918946"/>
    <lineage>
        <taxon>Bacteria</taxon>
        <taxon>Pseudomonadati</taxon>
        <taxon>Pseudomonadota</taxon>
        <taxon>Gammaproteobacteria</taxon>
        <taxon>Vibrionales</taxon>
        <taxon>Vibrionaceae</taxon>
        <taxon>Vibrio</taxon>
    </lineage>
</organism>
<dbReference type="PANTHER" id="PTHR30012:SF7">
    <property type="entry name" value="PROTEIN TRANSPORT PROTEIN HOFC HOMOLOG"/>
    <property type="match status" value="1"/>
</dbReference>
<protein>
    <submittedName>
        <fullName evidence="10">Type II secretion system protein F</fullName>
    </submittedName>
</protein>
<evidence type="ECO:0000256" key="5">
    <source>
        <dbReference type="ARBA" id="ARBA00022692"/>
    </source>
</evidence>
<evidence type="ECO:0000256" key="8">
    <source>
        <dbReference type="SAM" id="Phobius"/>
    </source>
</evidence>
<dbReference type="InterPro" id="IPR003004">
    <property type="entry name" value="GspF/PilC"/>
</dbReference>
<keyword evidence="4" id="KW-0997">Cell inner membrane</keyword>
<dbReference type="OrthoDB" id="9805682at2"/>
<evidence type="ECO:0000256" key="4">
    <source>
        <dbReference type="ARBA" id="ARBA00022519"/>
    </source>
</evidence>
<keyword evidence="11" id="KW-1185">Reference proteome</keyword>
<gene>
    <name evidence="10" type="primary">epsF_3</name>
    <name evidence="10" type="ORF">VPAL9027_03409</name>
</gene>
<keyword evidence="3" id="KW-1003">Cell membrane</keyword>
<dbReference type="InterPro" id="IPR018076">
    <property type="entry name" value="T2SS_GspF_dom"/>
</dbReference>
<evidence type="ECO:0000313" key="10">
    <source>
        <dbReference type="EMBL" id="SJL85370.1"/>
    </source>
</evidence>
<comment type="similarity">
    <text evidence="2">Belongs to the GSP F family.</text>
</comment>
<dbReference type="Pfam" id="PF00482">
    <property type="entry name" value="T2SSF"/>
    <property type="match status" value="2"/>
</dbReference>
<name>A0A1R4B8W4_9VIBR</name>
<keyword evidence="6 8" id="KW-1133">Transmembrane helix</keyword>
<dbReference type="FunFam" id="1.20.81.30:FF:000001">
    <property type="entry name" value="Type II secretion system protein F"/>
    <property type="match status" value="1"/>
</dbReference>
<dbReference type="PRINTS" id="PR00812">
    <property type="entry name" value="BCTERIALGSPF"/>
</dbReference>
<dbReference type="EMBL" id="FUFT01000013">
    <property type="protein sequence ID" value="SJL85370.1"/>
    <property type="molecule type" value="Genomic_DNA"/>
</dbReference>
<dbReference type="GO" id="GO:0005886">
    <property type="term" value="C:plasma membrane"/>
    <property type="evidence" value="ECO:0007669"/>
    <property type="project" value="UniProtKB-SubCell"/>
</dbReference>
<dbReference type="PANTHER" id="PTHR30012">
    <property type="entry name" value="GENERAL SECRETION PATHWAY PROTEIN"/>
    <property type="match status" value="1"/>
</dbReference>
<dbReference type="AlphaFoldDB" id="A0A1R4B8W4"/>
<proteinExistence type="inferred from homology"/>
<dbReference type="GO" id="GO:0015628">
    <property type="term" value="P:protein secretion by the type II secretion system"/>
    <property type="evidence" value="ECO:0007669"/>
    <property type="project" value="TreeGrafter"/>
</dbReference>
<evidence type="ECO:0000256" key="6">
    <source>
        <dbReference type="ARBA" id="ARBA00022989"/>
    </source>
</evidence>
<evidence type="ECO:0000256" key="2">
    <source>
        <dbReference type="ARBA" id="ARBA00005745"/>
    </source>
</evidence>
<accession>A0A1R4B8W4</accession>
<keyword evidence="5 8" id="KW-0812">Transmembrane</keyword>
<evidence type="ECO:0000259" key="9">
    <source>
        <dbReference type="Pfam" id="PF00482"/>
    </source>
</evidence>
<sequence length="403" mass="45447">MTLSLYHFHWTGIDQQGLHLHGCYVGLSPQEVHAHLLNRHIRLLTLHKQPVNRYLYRYVIKHHDISIWTKQMATLLSSGLSLAQAIELLKLHQKNMAMRSLLYALADSIASGLTLSQSLKVYNRYFDDLYINLIESAEHHGKMAEIFTTLNTHRERSDALKRQIFKAALYPSLVLLVAVIVTYIMLVMVIPEFAQLFASFDAKLPTMTHAVINGSLWLQRWGKELIIFITSLSAGGYYLFTHSTRLQYTVSYVILRLPKVGKIIKKAALARFCQTSATSLAAGLPILNALQLGANSTGNAYLIQQFISIIERTASGHPFYTSLSNRQIFSHTFIQLITIGEESGQLDSMLQKISQNYQNDVQHNIENIEKMLEPLLILIIGSLIGGLIIAMYLPIFNLAGILS</sequence>
<comment type="subcellular location">
    <subcellularLocation>
        <location evidence="1">Cell inner membrane</location>
        <topology evidence="1">Multi-pass membrane protein</topology>
    </subcellularLocation>
</comment>
<feature type="domain" description="Type II secretion system protein GspF" evidence="9">
    <location>
        <begin position="272"/>
        <end position="394"/>
    </location>
</feature>
<feature type="transmembrane region" description="Helical" evidence="8">
    <location>
        <begin position="221"/>
        <end position="240"/>
    </location>
</feature>
<dbReference type="Proteomes" id="UP000189475">
    <property type="component" value="Unassembled WGS sequence"/>
</dbReference>
<evidence type="ECO:0000256" key="7">
    <source>
        <dbReference type="ARBA" id="ARBA00023136"/>
    </source>
</evidence>
<evidence type="ECO:0000313" key="11">
    <source>
        <dbReference type="Proteomes" id="UP000189475"/>
    </source>
</evidence>
<dbReference type="RefSeq" id="WP_077315753.1">
    <property type="nucleotide sequence ID" value="NZ_AP024887.1"/>
</dbReference>
<dbReference type="InterPro" id="IPR042094">
    <property type="entry name" value="T2SS_GspF_sf"/>
</dbReference>
<evidence type="ECO:0000256" key="3">
    <source>
        <dbReference type="ARBA" id="ARBA00022475"/>
    </source>
</evidence>
<feature type="domain" description="Type II secretion system protein GspF" evidence="9">
    <location>
        <begin position="68"/>
        <end position="191"/>
    </location>
</feature>
<feature type="transmembrane region" description="Helical" evidence="8">
    <location>
        <begin position="167"/>
        <end position="190"/>
    </location>
</feature>
<dbReference type="STRING" id="1918946.VPAL9027_03409"/>
<reference evidence="10 11" key="1">
    <citation type="submission" date="2017-02" db="EMBL/GenBank/DDBJ databases">
        <authorList>
            <person name="Peterson S.W."/>
        </authorList>
    </citation>
    <scope>NUCLEOTIDE SEQUENCE [LARGE SCALE GENOMIC DNA]</scope>
    <source>
        <strain evidence="10 11">CECT 9027</strain>
    </source>
</reference>
<dbReference type="Gene3D" id="1.20.81.30">
    <property type="entry name" value="Type II secretion system (T2SS), domain F"/>
    <property type="match status" value="2"/>
</dbReference>
<keyword evidence="7 8" id="KW-0472">Membrane</keyword>